<dbReference type="EMBL" id="JAHRIP010001175">
    <property type="protein sequence ID" value="MEQ2280096.1"/>
    <property type="molecule type" value="Genomic_DNA"/>
</dbReference>
<dbReference type="Proteomes" id="UP001469553">
    <property type="component" value="Unassembled WGS sequence"/>
</dbReference>
<reference evidence="5 6" key="1">
    <citation type="submission" date="2021-06" db="EMBL/GenBank/DDBJ databases">
        <authorList>
            <person name="Palmer J.M."/>
        </authorList>
    </citation>
    <scope>NUCLEOTIDE SEQUENCE [LARGE SCALE GENOMIC DNA]</scope>
    <source>
        <strain evidence="5 6">AS_MEX2019</strain>
        <tissue evidence="5">Muscle</tissue>
    </source>
</reference>
<evidence type="ECO:0000256" key="2">
    <source>
        <dbReference type="ARBA" id="ARBA00022530"/>
    </source>
</evidence>
<evidence type="ECO:0000313" key="5">
    <source>
        <dbReference type="EMBL" id="MEQ2280096.1"/>
    </source>
</evidence>
<dbReference type="InterPro" id="IPR036179">
    <property type="entry name" value="Ig-like_dom_sf"/>
</dbReference>
<feature type="chain" id="PRO_5046868152" description="Ig-like domain-containing protein" evidence="3">
    <location>
        <begin position="21"/>
        <end position="154"/>
    </location>
</feature>
<evidence type="ECO:0000256" key="1">
    <source>
        <dbReference type="ARBA" id="ARBA00004498"/>
    </source>
</evidence>
<dbReference type="PROSITE" id="PS50835">
    <property type="entry name" value="IG_LIKE"/>
    <property type="match status" value="1"/>
</dbReference>
<dbReference type="SMART" id="SM00406">
    <property type="entry name" value="IGv"/>
    <property type="match status" value="1"/>
</dbReference>
<dbReference type="SMART" id="SM00409">
    <property type="entry name" value="IG"/>
    <property type="match status" value="1"/>
</dbReference>
<keyword evidence="3" id="KW-0732">Signal</keyword>
<evidence type="ECO:0000256" key="3">
    <source>
        <dbReference type="SAM" id="SignalP"/>
    </source>
</evidence>
<dbReference type="PANTHER" id="PTHR22804">
    <property type="entry name" value="AGGRECAN/VERSICAN PROTEOGLYCAN"/>
    <property type="match status" value="1"/>
</dbReference>
<protein>
    <recommendedName>
        <fullName evidence="4">Ig-like domain-containing protein</fullName>
    </recommendedName>
</protein>
<name>A0ABV0XF91_9TELE</name>
<proteinExistence type="predicted"/>
<sequence length="154" mass="16475">MEMTGHILTHLLCLVCLCSAHPQPAARIPSSLHAAGSLGGRVVLTCNLPMMLASPSSTADSTTHRPLPDEPVRIQWLKLDKQEEKLVLVAQGGVMKVGLEFMGRVSVPGHLLSLKDASLTIMRLRVSDAALYLCKVTHGLEETQSIVSLSVSGT</sequence>
<keyword evidence="2" id="KW-0272">Extracellular matrix</keyword>
<dbReference type="InterPro" id="IPR013783">
    <property type="entry name" value="Ig-like_fold"/>
</dbReference>
<accession>A0ABV0XF91</accession>
<evidence type="ECO:0000313" key="6">
    <source>
        <dbReference type="Proteomes" id="UP001469553"/>
    </source>
</evidence>
<feature type="domain" description="Ig-like" evidence="4">
    <location>
        <begin position="24"/>
        <end position="152"/>
    </location>
</feature>
<dbReference type="InterPro" id="IPR050691">
    <property type="entry name" value="Hyaluronan_bind_Proteoglycan"/>
</dbReference>
<dbReference type="PANTHER" id="PTHR22804:SF6">
    <property type="entry name" value="VERSICAN CORE PROTEIN"/>
    <property type="match status" value="1"/>
</dbReference>
<comment type="subcellular location">
    <subcellularLocation>
        <location evidence="1">Secreted</location>
        <location evidence="1">Extracellular space</location>
        <location evidence="1">Extracellular matrix</location>
    </subcellularLocation>
</comment>
<keyword evidence="2" id="KW-0964">Secreted</keyword>
<dbReference type="InterPro" id="IPR013106">
    <property type="entry name" value="Ig_V-set"/>
</dbReference>
<dbReference type="InterPro" id="IPR007110">
    <property type="entry name" value="Ig-like_dom"/>
</dbReference>
<dbReference type="Gene3D" id="2.60.40.10">
    <property type="entry name" value="Immunoglobulins"/>
    <property type="match status" value="1"/>
</dbReference>
<organism evidence="5 6">
    <name type="scientific">Ameca splendens</name>
    <dbReference type="NCBI Taxonomy" id="208324"/>
    <lineage>
        <taxon>Eukaryota</taxon>
        <taxon>Metazoa</taxon>
        <taxon>Chordata</taxon>
        <taxon>Craniata</taxon>
        <taxon>Vertebrata</taxon>
        <taxon>Euteleostomi</taxon>
        <taxon>Actinopterygii</taxon>
        <taxon>Neopterygii</taxon>
        <taxon>Teleostei</taxon>
        <taxon>Neoteleostei</taxon>
        <taxon>Acanthomorphata</taxon>
        <taxon>Ovalentaria</taxon>
        <taxon>Atherinomorphae</taxon>
        <taxon>Cyprinodontiformes</taxon>
        <taxon>Goodeidae</taxon>
        <taxon>Ameca</taxon>
    </lineage>
</organism>
<keyword evidence="6" id="KW-1185">Reference proteome</keyword>
<dbReference type="InterPro" id="IPR003599">
    <property type="entry name" value="Ig_sub"/>
</dbReference>
<dbReference type="Pfam" id="PF07686">
    <property type="entry name" value="V-set"/>
    <property type="match status" value="1"/>
</dbReference>
<evidence type="ECO:0000259" key="4">
    <source>
        <dbReference type="PROSITE" id="PS50835"/>
    </source>
</evidence>
<gene>
    <name evidence="5" type="ORF">AMECASPLE_016237</name>
</gene>
<comment type="caution">
    <text evidence="5">The sequence shown here is derived from an EMBL/GenBank/DDBJ whole genome shotgun (WGS) entry which is preliminary data.</text>
</comment>
<feature type="signal peptide" evidence="3">
    <location>
        <begin position="1"/>
        <end position="20"/>
    </location>
</feature>
<dbReference type="SUPFAM" id="SSF48726">
    <property type="entry name" value="Immunoglobulin"/>
    <property type="match status" value="1"/>
</dbReference>